<dbReference type="GO" id="GO:0006355">
    <property type="term" value="P:regulation of DNA-templated transcription"/>
    <property type="evidence" value="ECO:0007669"/>
    <property type="project" value="InterPro"/>
</dbReference>
<evidence type="ECO:0000259" key="6">
    <source>
        <dbReference type="PROSITE" id="PS50043"/>
    </source>
</evidence>
<dbReference type="AlphaFoldDB" id="A0A926ITB7"/>
<dbReference type="CDD" id="cd06170">
    <property type="entry name" value="LuxR_C_like"/>
    <property type="match status" value="1"/>
</dbReference>
<proteinExistence type="predicted"/>
<dbReference type="CDD" id="cd17535">
    <property type="entry name" value="REC_NarL-like"/>
    <property type="match status" value="1"/>
</dbReference>
<dbReference type="InterPro" id="IPR039420">
    <property type="entry name" value="WalR-like"/>
</dbReference>
<keyword evidence="1 5" id="KW-0597">Phosphoprotein</keyword>
<dbReference type="SUPFAM" id="SSF46894">
    <property type="entry name" value="C-terminal effector domain of the bipartite response regulators"/>
    <property type="match status" value="1"/>
</dbReference>
<dbReference type="Pfam" id="PF00196">
    <property type="entry name" value="GerE"/>
    <property type="match status" value="1"/>
</dbReference>
<dbReference type="GO" id="GO:0000160">
    <property type="term" value="P:phosphorelay signal transduction system"/>
    <property type="evidence" value="ECO:0007669"/>
    <property type="project" value="InterPro"/>
</dbReference>
<dbReference type="InterPro" id="IPR016032">
    <property type="entry name" value="Sig_transdc_resp-reg_C-effctor"/>
</dbReference>
<keyword evidence="4" id="KW-0804">Transcription</keyword>
<dbReference type="PRINTS" id="PR00038">
    <property type="entry name" value="HTHLUXR"/>
</dbReference>
<keyword evidence="3" id="KW-0238">DNA-binding</keyword>
<protein>
    <submittedName>
        <fullName evidence="8">Response regulator transcription factor</fullName>
    </submittedName>
</protein>
<organism evidence="8">
    <name type="scientific">Aeromonas hydrophila</name>
    <dbReference type="NCBI Taxonomy" id="644"/>
    <lineage>
        <taxon>Bacteria</taxon>
        <taxon>Pseudomonadati</taxon>
        <taxon>Pseudomonadota</taxon>
        <taxon>Gammaproteobacteria</taxon>
        <taxon>Aeromonadales</taxon>
        <taxon>Aeromonadaceae</taxon>
        <taxon>Aeromonas</taxon>
    </lineage>
</organism>
<feature type="domain" description="HTH luxR-type" evidence="6">
    <location>
        <begin position="140"/>
        <end position="205"/>
    </location>
</feature>
<dbReference type="SMART" id="SM00448">
    <property type="entry name" value="REC"/>
    <property type="match status" value="1"/>
</dbReference>
<dbReference type="InterPro" id="IPR001789">
    <property type="entry name" value="Sig_transdc_resp-reg_receiver"/>
</dbReference>
<evidence type="ECO:0000256" key="1">
    <source>
        <dbReference type="ARBA" id="ARBA00022553"/>
    </source>
</evidence>
<feature type="modified residue" description="4-aspartylphosphate" evidence="5">
    <location>
        <position position="53"/>
    </location>
</feature>
<dbReference type="PROSITE" id="PS50110">
    <property type="entry name" value="RESPONSE_REGULATORY"/>
    <property type="match status" value="1"/>
</dbReference>
<dbReference type="PANTHER" id="PTHR43214">
    <property type="entry name" value="TWO-COMPONENT RESPONSE REGULATOR"/>
    <property type="match status" value="1"/>
</dbReference>
<reference evidence="8" key="1">
    <citation type="submission" date="2020-07" db="EMBL/GenBank/DDBJ databases">
        <title>Carbapenem Resistant Aeromonas hydrophila Carrying blacphA7 Isolated from Two Solid Organ Transplant Patients.</title>
        <authorList>
            <person name="Hilt E."/>
            <person name="Fitzwater S.P."/>
            <person name="Ward K."/>
            <person name="De St Maurice A."/>
            <person name="Chandrasekaran S."/>
            <person name="Garner O.B."/>
            <person name="Yang S."/>
        </authorList>
    </citation>
    <scope>NUCLEOTIDE SEQUENCE</scope>
    <source>
        <strain evidence="8">B-1</strain>
    </source>
</reference>
<dbReference type="InterPro" id="IPR000792">
    <property type="entry name" value="Tscrpt_reg_LuxR_C"/>
</dbReference>
<dbReference type="InterPro" id="IPR058245">
    <property type="entry name" value="NreC/VraR/RcsB-like_REC"/>
</dbReference>
<evidence type="ECO:0000256" key="4">
    <source>
        <dbReference type="ARBA" id="ARBA00023163"/>
    </source>
</evidence>
<gene>
    <name evidence="8" type="ORF">H2136_00945</name>
</gene>
<accession>A0A926ITB7</accession>
<sequence>MAKVLVVDDHPAIRMVVNILLQQDEHHIVAEVDNGVDAVSMARKHLPDMVVLDIGIPRLDGIEVIKRLKEMDADIKVVILSAQATHHIMVRCLQAGANGFISKLDDLSLLRSVLVKIGKGQLYFPRDVIAGAKNAHEVDRKDLLSALSDREMSVLLQICQGHTNKQIAESMLLSEKTVSTYKSRLMQKLNVTTMVDLISLAKRQELL</sequence>
<dbReference type="Pfam" id="PF00072">
    <property type="entry name" value="Response_reg"/>
    <property type="match status" value="1"/>
</dbReference>
<dbReference type="PANTHER" id="PTHR43214:SF41">
    <property type="entry name" value="NITRATE_NITRITE RESPONSE REGULATOR PROTEIN NARP"/>
    <property type="match status" value="1"/>
</dbReference>
<feature type="domain" description="Response regulatory" evidence="7">
    <location>
        <begin position="3"/>
        <end position="118"/>
    </location>
</feature>
<comment type="caution">
    <text evidence="8">The sequence shown here is derived from an EMBL/GenBank/DDBJ whole genome shotgun (WGS) entry which is preliminary data.</text>
</comment>
<dbReference type="SMART" id="SM00421">
    <property type="entry name" value="HTH_LUXR"/>
    <property type="match status" value="1"/>
</dbReference>
<dbReference type="InterPro" id="IPR011006">
    <property type="entry name" value="CheY-like_superfamily"/>
</dbReference>
<name>A0A926ITB7_AERHY</name>
<dbReference type="PROSITE" id="PS00622">
    <property type="entry name" value="HTH_LUXR_1"/>
    <property type="match status" value="1"/>
</dbReference>
<dbReference type="InterPro" id="IPR036388">
    <property type="entry name" value="WH-like_DNA-bd_sf"/>
</dbReference>
<dbReference type="SUPFAM" id="SSF52172">
    <property type="entry name" value="CheY-like"/>
    <property type="match status" value="1"/>
</dbReference>
<dbReference type="Gene3D" id="1.10.10.10">
    <property type="entry name" value="Winged helix-like DNA-binding domain superfamily/Winged helix DNA-binding domain"/>
    <property type="match status" value="1"/>
</dbReference>
<evidence type="ECO:0000259" key="7">
    <source>
        <dbReference type="PROSITE" id="PS50110"/>
    </source>
</evidence>
<evidence type="ECO:0000256" key="5">
    <source>
        <dbReference type="PROSITE-ProRule" id="PRU00169"/>
    </source>
</evidence>
<dbReference type="Gene3D" id="3.40.50.2300">
    <property type="match status" value="1"/>
</dbReference>
<dbReference type="EMBL" id="JACLAN010000001">
    <property type="protein sequence ID" value="MBC8673730.1"/>
    <property type="molecule type" value="Genomic_DNA"/>
</dbReference>
<dbReference type="PROSITE" id="PS50043">
    <property type="entry name" value="HTH_LUXR_2"/>
    <property type="match status" value="1"/>
</dbReference>
<evidence type="ECO:0000256" key="3">
    <source>
        <dbReference type="ARBA" id="ARBA00023125"/>
    </source>
</evidence>
<evidence type="ECO:0000313" key="8">
    <source>
        <dbReference type="EMBL" id="MBC8673730.1"/>
    </source>
</evidence>
<dbReference type="GO" id="GO:0003677">
    <property type="term" value="F:DNA binding"/>
    <property type="evidence" value="ECO:0007669"/>
    <property type="project" value="UniProtKB-KW"/>
</dbReference>
<keyword evidence="2" id="KW-0805">Transcription regulation</keyword>
<evidence type="ECO:0000256" key="2">
    <source>
        <dbReference type="ARBA" id="ARBA00023015"/>
    </source>
</evidence>